<dbReference type="PANTHER" id="PTHR30629:SF2">
    <property type="entry name" value="PROPHAGE INTEGRASE INTS-RELATED"/>
    <property type="match status" value="1"/>
</dbReference>
<sequence>MNKINNNESYRINEYVGVNTINYLNMIGNCSLIELEHKLKTEYRVRDLISIWVKVSLLITRRRPEIAISSLLAHILPLIGDIDIRQCTKIQLNRVFNYLLSEGKVNEAKRVFALTKQFLSWCEHQGYIERNPLVSMTRKDVGGKTPEPRSRSLSDAEIWCFWHGLDMWDFSDQIRWGLRFCLLSARRPDEVFRAKKSEFSFESGIWRQGSRNKSRRNHSLPISKMMRACLEKLFEASPNSEWLCPSPKYPTELISKGAPAQCIRRMVRNYPSFGLEEFTPRDLRRTARTKLSALGVQNDVSRKIMNHALEGIDRVYDRHDYFDHMRDALDLFSDEVKRIVETDSYRKLYHDFEVGSLSLPPTSKIYCED</sequence>
<dbReference type="InterPro" id="IPR050808">
    <property type="entry name" value="Phage_Integrase"/>
</dbReference>
<evidence type="ECO:0000256" key="1">
    <source>
        <dbReference type="ARBA" id="ARBA00008857"/>
    </source>
</evidence>
<dbReference type="InterPro" id="IPR010998">
    <property type="entry name" value="Integrase_recombinase_N"/>
</dbReference>
<proteinExistence type="inferred from homology"/>
<evidence type="ECO:0000256" key="4">
    <source>
        <dbReference type="ARBA" id="ARBA00023172"/>
    </source>
</evidence>
<evidence type="ECO:0000313" key="7">
    <source>
        <dbReference type="Proteomes" id="UP000036277"/>
    </source>
</evidence>
<dbReference type="InterPro" id="IPR013762">
    <property type="entry name" value="Integrase-like_cat_sf"/>
</dbReference>
<dbReference type="GO" id="GO:0015074">
    <property type="term" value="P:DNA integration"/>
    <property type="evidence" value="ECO:0007669"/>
    <property type="project" value="UniProtKB-KW"/>
</dbReference>
<dbReference type="Gene3D" id="1.10.150.130">
    <property type="match status" value="1"/>
</dbReference>
<dbReference type="OrthoDB" id="5589990at2"/>
<accession>A0A0J5FT90</accession>
<dbReference type="CDD" id="cd00801">
    <property type="entry name" value="INT_P4_C"/>
    <property type="match status" value="1"/>
</dbReference>
<dbReference type="GO" id="GO:0003677">
    <property type="term" value="F:DNA binding"/>
    <property type="evidence" value="ECO:0007669"/>
    <property type="project" value="UniProtKB-KW"/>
</dbReference>
<feature type="domain" description="Tyr recombinase" evidence="5">
    <location>
        <begin position="148"/>
        <end position="330"/>
    </location>
</feature>
<keyword evidence="2" id="KW-0229">DNA integration</keyword>
<evidence type="ECO:0000313" key="6">
    <source>
        <dbReference type="EMBL" id="KMJ45142.1"/>
    </source>
</evidence>
<reference evidence="6 7" key="1">
    <citation type="submission" date="2015-06" db="EMBL/GenBank/DDBJ databases">
        <title>Draft Whole-Genome Sequence of the Entomopathogenic Bacterium Xenorhabdus khoisanae.</title>
        <authorList>
            <person name="Naidoo S."/>
            <person name="Featherston J."/>
            <person name="Gray V.M."/>
        </authorList>
    </citation>
    <scope>NUCLEOTIDE SEQUENCE [LARGE SCALE GENOMIC DNA]</scope>
    <source>
        <strain evidence="6 7">MCB</strain>
    </source>
</reference>
<dbReference type="PATRIC" id="fig|880157.4.peg.2249"/>
<comment type="similarity">
    <text evidence="1">Belongs to the 'phage' integrase family.</text>
</comment>
<keyword evidence="3" id="KW-0238">DNA-binding</keyword>
<dbReference type="GO" id="GO:0006310">
    <property type="term" value="P:DNA recombination"/>
    <property type="evidence" value="ECO:0007669"/>
    <property type="project" value="UniProtKB-KW"/>
</dbReference>
<dbReference type="Gene3D" id="1.10.443.10">
    <property type="entry name" value="Intergrase catalytic core"/>
    <property type="match status" value="1"/>
</dbReference>
<protein>
    <submittedName>
        <fullName evidence="6">Integrase</fullName>
    </submittedName>
</protein>
<comment type="caution">
    <text evidence="6">The sequence shown here is derived from an EMBL/GenBank/DDBJ whole genome shotgun (WGS) entry which is preliminary data.</text>
</comment>
<evidence type="ECO:0000256" key="2">
    <source>
        <dbReference type="ARBA" id="ARBA00022908"/>
    </source>
</evidence>
<dbReference type="PROSITE" id="PS51898">
    <property type="entry name" value="TYR_RECOMBINASE"/>
    <property type="match status" value="1"/>
</dbReference>
<keyword evidence="7" id="KW-1185">Reference proteome</keyword>
<dbReference type="InterPro" id="IPR002104">
    <property type="entry name" value="Integrase_catalytic"/>
</dbReference>
<dbReference type="PANTHER" id="PTHR30629">
    <property type="entry name" value="PROPHAGE INTEGRASE"/>
    <property type="match status" value="1"/>
</dbReference>
<evidence type="ECO:0000256" key="3">
    <source>
        <dbReference type="ARBA" id="ARBA00023125"/>
    </source>
</evidence>
<keyword evidence="4" id="KW-0233">DNA recombination</keyword>
<gene>
    <name evidence="6" type="ORF">AB204_10630</name>
</gene>
<evidence type="ECO:0000259" key="5">
    <source>
        <dbReference type="PROSITE" id="PS51898"/>
    </source>
</evidence>
<dbReference type="AlphaFoldDB" id="A0A0J5FT90"/>
<dbReference type="STRING" id="880157.AB204_10630"/>
<dbReference type="Proteomes" id="UP000036277">
    <property type="component" value="Unassembled WGS sequence"/>
</dbReference>
<name>A0A0J5FT90_9GAMM</name>
<dbReference type="InterPro" id="IPR011010">
    <property type="entry name" value="DNA_brk_join_enz"/>
</dbReference>
<dbReference type="Pfam" id="PF00589">
    <property type="entry name" value="Phage_integrase"/>
    <property type="match status" value="1"/>
</dbReference>
<organism evidence="6 7">
    <name type="scientific">Xenorhabdus khoisanae</name>
    <dbReference type="NCBI Taxonomy" id="880157"/>
    <lineage>
        <taxon>Bacteria</taxon>
        <taxon>Pseudomonadati</taxon>
        <taxon>Pseudomonadota</taxon>
        <taxon>Gammaproteobacteria</taxon>
        <taxon>Enterobacterales</taxon>
        <taxon>Morganellaceae</taxon>
        <taxon>Xenorhabdus</taxon>
    </lineage>
</organism>
<dbReference type="RefSeq" id="WP_047963339.1">
    <property type="nucleotide sequence ID" value="NZ_CAWMBG010000064.1"/>
</dbReference>
<dbReference type="SUPFAM" id="SSF56349">
    <property type="entry name" value="DNA breaking-rejoining enzymes"/>
    <property type="match status" value="1"/>
</dbReference>
<dbReference type="EMBL" id="LFCV01000064">
    <property type="protein sequence ID" value="KMJ45142.1"/>
    <property type="molecule type" value="Genomic_DNA"/>
</dbReference>